<comment type="caution">
    <text evidence="1">The sequence shown here is derived from an EMBL/GenBank/DDBJ whole genome shotgun (WGS) entry which is preliminary data.</text>
</comment>
<proteinExistence type="predicted"/>
<evidence type="ECO:0000313" key="1">
    <source>
        <dbReference type="EMBL" id="MFC7318597.1"/>
    </source>
</evidence>
<reference evidence="1 2" key="1">
    <citation type="journal article" date="2019" name="Int. J. Syst. Evol. Microbiol.">
        <title>The Global Catalogue of Microorganisms (GCM) 10K type strain sequencing project: providing services to taxonomists for standard genome sequencing and annotation.</title>
        <authorList>
            <consortium name="The Broad Institute Genomics Platform"/>
            <consortium name="The Broad Institute Genome Sequencing Center for Infectious Disease"/>
            <person name="Wu L."/>
            <person name="Ma J."/>
        </authorList>
    </citation>
    <scope>NUCLEOTIDE SEQUENCE [LARGE SCALE GENOMIC DNA]</scope>
    <source>
        <strain evidence="1 2">PSR21</strain>
    </source>
</reference>
<dbReference type="EMBL" id="JBHTBF010000003">
    <property type="protein sequence ID" value="MFC7318597.1"/>
    <property type="molecule type" value="Genomic_DNA"/>
</dbReference>
<evidence type="ECO:0000313" key="2">
    <source>
        <dbReference type="Proteomes" id="UP001596547"/>
    </source>
</evidence>
<dbReference type="GeneID" id="79317214"/>
<keyword evidence="2" id="KW-1185">Reference proteome</keyword>
<dbReference type="RefSeq" id="WP_276306563.1">
    <property type="nucleotide sequence ID" value="NZ_CP119993.1"/>
</dbReference>
<accession>A0ABD6AEE6</accession>
<name>A0ABD6AEE6_9EURY</name>
<gene>
    <name evidence="1" type="ORF">ACFQPE_17630</name>
</gene>
<dbReference type="Proteomes" id="UP001596547">
    <property type="component" value="Unassembled WGS sequence"/>
</dbReference>
<organism evidence="1 2">
    <name type="scientific">Halomarina halobia</name>
    <dbReference type="NCBI Taxonomy" id="3033386"/>
    <lineage>
        <taxon>Archaea</taxon>
        <taxon>Methanobacteriati</taxon>
        <taxon>Methanobacteriota</taxon>
        <taxon>Stenosarchaea group</taxon>
        <taxon>Halobacteria</taxon>
        <taxon>Halobacteriales</taxon>
        <taxon>Natronomonadaceae</taxon>
        <taxon>Halomarina</taxon>
    </lineage>
</organism>
<dbReference type="AlphaFoldDB" id="A0ABD6AEE6"/>
<sequence length="113" mass="13256">MSEPPNYDVPDWWRENAELRRTMGLPNYEPPRFADGVYTYDVISRLEAAYDATIRFVGVDTRYEDDWEIRVDGEPVREIGRHRDRNGNTVFEASSDEVRAELEATLLSKDERE</sequence>
<protein>
    <submittedName>
        <fullName evidence="1">Uncharacterized protein</fullName>
    </submittedName>
</protein>